<feature type="region of interest" description="Disordered" evidence="1">
    <location>
        <begin position="1"/>
        <end position="53"/>
    </location>
</feature>
<keyword evidence="3" id="KW-1185">Reference proteome</keyword>
<gene>
    <name evidence="2" type="ORF">SCMU_27770</name>
</gene>
<accession>A0ABN6FJB2</accession>
<dbReference type="EMBL" id="AP024525">
    <property type="protein sequence ID" value="BCT76935.1"/>
    <property type="molecule type" value="Genomic_DNA"/>
</dbReference>
<protein>
    <submittedName>
        <fullName evidence="2">Uncharacterized protein</fullName>
    </submittedName>
</protein>
<evidence type="ECO:0000256" key="1">
    <source>
        <dbReference type="SAM" id="MobiDB-lite"/>
    </source>
</evidence>
<evidence type="ECO:0000313" key="2">
    <source>
        <dbReference type="EMBL" id="BCT76935.1"/>
    </source>
</evidence>
<sequence>MTSIQKGRDLFAARHPNGQPETEDTDPGKAGTVQSGRDLFAKFHPTTQKENDR</sequence>
<organism evidence="2 3">
    <name type="scientific">Sinomonas cyclohexanicum</name>
    <name type="common">Corynebacterium cyclohexanicum</name>
    <dbReference type="NCBI Taxonomy" id="322009"/>
    <lineage>
        <taxon>Bacteria</taxon>
        <taxon>Bacillati</taxon>
        <taxon>Actinomycetota</taxon>
        <taxon>Actinomycetes</taxon>
        <taxon>Micrococcales</taxon>
        <taxon>Micrococcaceae</taxon>
        <taxon>Sinomonas</taxon>
    </lineage>
</organism>
<feature type="compositionally biased region" description="Basic and acidic residues" evidence="1">
    <location>
        <begin position="1"/>
        <end position="12"/>
    </location>
</feature>
<evidence type="ECO:0000313" key="3">
    <source>
        <dbReference type="Proteomes" id="UP001319861"/>
    </source>
</evidence>
<dbReference type="Proteomes" id="UP001319861">
    <property type="component" value="Chromosome"/>
</dbReference>
<name>A0ABN6FJB2_SINCY</name>
<dbReference type="RefSeq" id="WP_229229695.1">
    <property type="nucleotide sequence ID" value="NZ_AP024525.1"/>
</dbReference>
<reference evidence="2 3" key="1">
    <citation type="journal article" date="2021" name="J. Biosci. Bioeng.">
        <title>Identification and characterization of a chc gene cluster responsible for the aromatization pathway of cyclohexanecarboxylate degradation in Sinomonas cyclohexanicum ATCC 51369.</title>
        <authorList>
            <person name="Yamamoto T."/>
            <person name="Hasegawa Y."/>
            <person name="Lau P.C.K."/>
            <person name="Iwaki H."/>
        </authorList>
    </citation>
    <scope>NUCLEOTIDE SEQUENCE [LARGE SCALE GENOMIC DNA]</scope>
    <source>
        <strain evidence="2 3">ATCC 51369</strain>
    </source>
</reference>
<proteinExistence type="predicted"/>